<feature type="transmembrane region" description="Helical" evidence="8">
    <location>
        <begin position="119"/>
        <end position="137"/>
    </location>
</feature>
<feature type="transmembrane region" description="Helical" evidence="8">
    <location>
        <begin position="31"/>
        <end position="49"/>
    </location>
</feature>
<dbReference type="PROSITE" id="PS51202">
    <property type="entry name" value="RCK_C"/>
    <property type="match status" value="2"/>
</dbReference>
<dbReference type="GO" id="GO:0008324">
    <property type="term" value="F:monoatomic cation transmembrane transporter activity"/>
    <property type="evidence" value="ECO:0007669"/>
    <property type="project" value="InterPro"/>
</dbReference>
<dbReference type="InterPro" id="IPR036721">
    <property type="entry name" value="RCK_C_sf"/>
</dbReference>
<evidence type="ECO:0000256" key="2">
    <source>
        <dbReference type="ARBA" id="ARBA00005551"/>
    </source>
</evidence>
<keyword evidence="4" id="KW-0406">Ion transport</keyword>
<feature type="transmembrane region" description="Helical" evidence="8">
    <location>
        <begin position="149"/>
        <end position="172"/>
    </location>
</feature>
<dbReference type="GO" id="GO:0015297">
    <property type="term" value="F:antiporter activity"/>
    <property type="evidence" value="ECO:0007669"/>
    <property type="project" value="InterPro"/>
</dbReference>
<keyword evidence="11" id="KW-1185">Reference proteome</keyword>
<feature type="transmembrane region" description="Helical" evidence="8">
    <location>
        <begin position="6"/>
        <end position="24"/>
    </location>
</feature>
<feature type="domain" description="RCK C-terminal" evidence="9">
    <location>
        <begin position="650"/>
        <end position="734"/>
    </location>
</feature>
<feature type="transmembrane region" description="Helical" evidence="8">
    <location>
        <begin position="178"/>
        <end position="199"/>
    </location>
</feature>
<gene>
    <name evidence="10" type="ORF">SOO65_19075</name>
</gene>
<dbReference type="InterPro" id="IPR006153">
    <property type="entry name" value="Cation/H_exchanger_TM"/>
</dbReference>
<feature type="transmembrane region" description="Helical" evidence="8">
    <location>
        <begin position="298"/>
        <end position="319"/>
    </location>
</feature>
<dbReference type="InterPro" id="IPR038770">
    <property type="entry name" value="Na+/solute_symporter_sf"/>
</dbReference>
<dbReference type="PANTHER" id="PTHR42751:SF3">
    <property type="entry name" value="SODIUM_GLUTAMATE SYMPORTER"/>
    <property type="match status" value="1"/>
</dbReference>
<comment type="similarity">
    <text evidence="2">Belongs to the monovalent cation:proton antiporter 2 (CPA2) transporter (TC 2.A.37) family.</text>
</comment>
<feature type="transmembrane region" description="Helical" evidence="8">
    <location>
        <begin position="514"/>
        <end position="534"/>
    </location>
</feature>
<evidence type="ECO:0000259" key="9">
    <source>
        <dbReference type="PROSITE" id="PS51202"/>
    </source>
</evidence>
<feature type="transmembrane region" description="Helical" evidence="8">
    <location>
        <begin position="358"/>
        <end position="377"/>
    </location>
</feature>
<comment type="subcellular location">
    <subcellularLocation>
        <location evidence="1">Membrane</location>
        <topology evidence="1">Multi-pass membrane protein</topology>
    </subcellularLocation>
</comment>
<organism evidence="10 11">
    <name type="scientific">Peredibacter starrii</name>
    <dbReference type="NCBI Taxonomy" id="28202"/>
    <lineage>
        <taxon>Bacteria</taxon>
        <taxon>Pseudomonadati</taxon>
        <taxon>Bdellovibrionota</taxon>
        <taxon>Bacteriovoracia</taxon>
        <taxon>Bacteriovoracales</taxon>
        <taxon>Bacteriovoracaceae</taxon>
        <taxon>Peredibacter</taxon>
    </lineage>
</organism>
<dbReference type="PANTHER" id="PTHR42751">
    <property type="entry name" value="SODIUM/HYDROGEN EXCHANGER FAMILY/TRKA DOMAIN PROTEIN"/>
    <property type="match status" value="1"/>
</dbReference>
<dbReference type="Pfam" id="PF00999">
    <property type="entry name" value="Na_H_Exchanger"/>
    <property type="match status" value="1"/>
</dbReference>
<dbReference type="EMBL" id="CP139487">
    <property type="protein sequence ID" value="WPU64800.1"/>
    <property type="molecule type" value="Genomic_DNA"/>
</dbReference>
<dbReference type="RefSeq" id="WP_321394300.1">
    <property type="nucleotide sequence ID" value="NZ_CP139487.1"/>
</dbReference>
<evidence type="ECO:0000256" key="4">
    <source>
        <dbReference type="ARBA" id="ARBA00022538"/>
    </source>
</evidence>
<protein>
    <submittedName>
        <fullName evidence="10">Cation:proton antiporter</fullName>
    </submittedName>
</protein>
<evidence type="ECO:0000256" key="3">
    <source>
        <dbReference type="ARBA" id="ARBA00022448"/>
    </source>
</evidence>
<dbReference type="InterPro" id="IPR006037">
    <property type="entry name" value="RCK_C"/>
</dbReference>
<evidence type="ECO:0000256" key="6">
    <source>
        <dbReference type="ARBA" id="ARBA00022989"/>
    </source>
</evidence>
<keyword evidence="4" id="KW-0630">Potassium</keyword>
<feature type="transmembrane region" description="Helical" evidence="8">
    <location>
        <begin position="488"/>
        <end position="508"/>
    </location>
</feature>
<dbReference type="Gene3D" id="3.30.70.1450">
    <property type="entry name" value="Regulator of K+ conductance, C-terminal domain"/>
    <property type="match status" value="2"/>
</dbReference>
<reference evidence="10 11" key="1">
    <citation type="submission" date="2023-11" db="EMBL/GenBank/DDBJ databases">
        <title>Peredibacter starrii A3.12.</title>
        <authorList>
            <person name="Mitchell R.J."/>
        </authorList>
    </citation>
    <scope>NUCLEOTIDE SEQUENCE [LARGE SCALE GENOMIC DNA]</scope>
    <source>
        <strain evidence="10 11">A3.12</strain>
    </source>
</reference>
<dbReference type="GO" id="GO:1902600">
    <property type="term" value="P:proton transmembrane transport"/>
    <property type="evidence" value="ECO:0007669"/>
    <property type="project" value="InterPro"/>
</dbReference>
<feature type="domain" description="RCK C-terminal" evidence="9">
    <location>
        <begin position="563"/>
        <end position="647"/>
    </location>
</feature>
<dbReference type="KEGG" id="psti:SOO65_19075"/>
<name>A0AAX4HNN4_9BACT</name>
<evidence type="ECO:0000256" key="8">
    <source>
        <dbReference type="SAM" id="Phobius"/>
    </source>
</evidence>
<feature type="transmembrane region" description="Helical" evidence="8">
    <location>
        <begin position="419"/>
        <end position="440"/>
    </location>
</feature>
<feature type="transmembrane region" description="Helical" evidence="8">
    <location>
        <begin position="452"/>
        <end position="476"/>
    </location>
</feature>
<keyword evidence="3" id="KW-0813">Transport</keyword>
<keyword evidence="5 8" id="KW-0812">Transmembrane</keyword>
<keyword evidence="7 8" id="KW-0472">Membrane</keyword>
<evidence type="ECO:0000313" key="10">
    <source>
        <dbReference type="EMBL" id="WPU64800.1"/>
    </source>
</evidence>
<feature type="transmembrane region" description="Helical" evidence="8">
    <location>
        <begin position="220"/>
        <end position="238"/>
    </location>
</feature>
<feature type="transmembrane region" description="Helical" evidence="8">
    <location>
        <begin position="82"/>
        <end position="107"/>
    </location>
</feature>
<evidence type="ECO:0000256" key="7">
    <source>
        <dbReference type="ARBA" id="ARBA00023136"/>
    </source>
</evidence>
<keyword evidence="6 8" id="KW-1133">Transmembrane helix</keyword>
<dbReference type="SUPFAM" id="SSF116726">
    <property type="entry name" value="TrkA C-terminal domain-like"/>
    <property type="match status" value="2"/>
</dbReference>
<dbReference type="AlphaFoldDB" id="A0AAX4HNN4"/>
<dbReference type="GO" id="GO:0006813">
    <property type="term" value="P:potassium ion transport"/>
    <property type="evidence" value="ECO:0007669"/>
    <property type="project" value="UniProtKB-KW"/>
</dbReference>
<evidence type="ECO:0000313" key="11">
    <source>
        <dbReference type="Proteomes" id="UP001324634"/>
    </source>
</evidence>
<evidence type="ECO:0000256" key="5">
    <source>
        <dbReference type="ARBA" id="ARBA00022692"/>
    </source>
</evidence>
<dbReference type="GO" id="GO:0016020">
    <property type="term" value="C:membrane"/>
    <property type="evidence" value="ECO:0007669"/>
    <property type="project" value="UniProtKB-SubCell"/>
</dbReference>
<proteinExistence type="inferred from homology"/>
<sequence>MHLAPLIIDLALILGIAGIMSFIFQKIRQPVVLGYIIAGVIVGPYTPPAKLVIDIPSIQTLAELGVIFLMFTLGLEFSFRKLLSVGLTAALGAGFEVLFFLFVGFGLGQWLGWSSMDSLFLGAMLSVSSTTIIIKALEELKLKNHRFASLIFGILIVEDLIAILLLVGLTTVATTQTFSVVALLSAGLNLLLVVGSWFITGYFIVPRLVSYIGKSGNKEMLTLVSIALCLGLVVLASHLGYSTALGAFIMGSILAETDIIHEIEELMAPLKDLFGAIFFVSIGMLIDPKIMWEYKETIALLCLVTIFGKIFSTSFGALISGQSFKNSLQVGMGLAQIGEFSFIIASLGVGLNAISNKLYPIGVAVSLVTTFTTPYMIKYSGKIADTIEDKLPWKLRNNLNRYMVWSEYRKTGGSKNKDIILIIARWALNGIIVTFIFNLGLTTIAPLIESKWSAVITWFITLAIASPFIWGMIFTSKKNYLRIRKEKNFFKAIIVLSFPILTAVWIGYLSTKYFSLRYILPVTILLIIVVYLSLYRKLESYYKWFERTFLETFEDKKTETKTHVLTNLAPWDSHLVNIEVHPNANLVNKSLMQAQLRNKYGINIVAIQRGMETIIAPKPQEVLLPRDTLIVLGTDDQLDQARPDLEIPVNIANRFSSSTNYRLKHMKLTAKSPVVGLTIRQSGIREKYHAMVVGIEREHARIINPDTDFELKINDTLWIVGENSMLETLLGDFS</sequence>
<keyword evidence="4" id="KW-0633">Potassium transport</keyword>
<feature type="transmembrane region" description="Helical" evidence="8">
    <location>
        <begin position="55"/>
        <end position="75"/>
    </location>
</feature>
<evidence type="ECO:0000256" key="1">
    <source>
        <dbReference type="ARBA" id="ARBA00004141"/>
    </source>
</evidence>
<dbReference type="Pfam" id="PF02080">
    <property type="entry name" value="TrkA_C"/>
    <property type="match status" value="2"/>
</dbReference>
<feature type="transmembrane region" description="Helical" evidence="8">
    <location>
        <begin position="331"/>
        <end position="352"/>
    </location>
</feature>
<dbReference type="Gene3D" id="1.20.1530.20">
    <property type="match status" value="1"/>
</dbReference>
<accession>A0AAX4HNN4</accession>
<dbReference type="Proteomes" id="UP001324634">
    <property type="component" value="Chromosome"/>
</dbReference>